<evidence type="ECO:0000259" key="1">
    <source>
        <dbReference type="Pfam" id="PF13765"/>
    </source>
</evidence>
<dbReference type="Gene3D" id="2.60.120.920">
    <property type="match status" value="1"/>
</dbReference>
<dbReference type="EMBL" id="JAHKSW010000006">
    <property type="protein sequence ID" value="KAG7331882.1"/>
    <property type="molecule type" value="Genomic_DNA"/>
</dbReference>
<name>A0A9D3SPP0_9TELE</name>
<dbReference type="SUPFAM" id="SSF49899">
    <property type="entry name" value="Concanavalin A-like lectins/glucanases"/>
    <property type="match status" value="1"/>
</dbReference>
<keyword evidence="3" id="KW-1185">Reference proteome</keyword>
<dbReference type="InterPro" id="IPR043136">
    <property type="entry name" value="B30.2/SPRY_sf"/>
</dbReference>
<reference evidence="2 3" key="1">
    <citation type="submission" date="2021-06" db="EMBL/GenBank/DDBJ databases">
        <title>Chromosome-level genome assembly of the red-tail catfish (Hemibagrus wyckioides).</title>
        <authorList>
            <person name="Shao F."/>
        </authorList>
    </citation>
    <scope>NUCLEOTIDE SEQUENCE [LARGE SCALE GENOMIC DNA]</scope>
    <source>
        <strain evidence="2">EC202008001</strain>
        <tissue evidence="2">Blood</tissue>
    </source>
</reference>
<evidence type="ECO:0000313" key="3">
    <source>
        <dbReference type="Proteomes" id="UP000824219"/>
    </source>
</evidence>
<dbReference type="InterPro" id="IPR006574">
    <property type="entry name" value="PRY"/>
</dbReference>
<protein>
    <recommendedName>
        <fullName evidence="1">SPRY-associated domain-containing protein</fullName>
    </recommendedName>
</protein>
<dbReference type="Proteomes" id="UP000824219">
    <property type="component" value="Linkage Group LG06"/>
</dbReference>
<organism evidence="2 3">
    <name type="scientific">Hemibagrus wyckioides</name>
    <dbReference type="NCBI Taxonomy" id="337641"/>
    <lineage>
        <taxon>Eukaryota</taxon>
        <taxon>Metazoa</taxon>
        <taxon>Chordata</taxon>
        <taxon>Craniata</taxon>
        <taxon>Vertebrata</taxon>
        <taxon>Euteleostomi</taxon>
        <taxon>Actinopterygii</taxon>
        <taxon>Neopterygii</taxon>
        <taxon>Teleostei</taxon>
        <taxon>Ostariophysi</taxon>
        <taxon>Siluriformes</taxon>
        <taxon>Bagridae</taxon>
        <taxon>Hemibagrus</taxon>
    </lineage>
</organism>
<evidence type="ECO:0000313" key="2">
    <source>
        <dbReference type="EMBL" id="KAG7331882.1"/>
    </source>
</evidence>
<feature type="domain" description="SPRY-associated" evidence="1">
    <location>
        <begin position="43"/>
        <end position="61"/>
    </location>
</feature>
<comment type="caution">
    <text evidence="2">The sequence shown here is derived from an EMBL/GenBank/DDBJ whole genome shotgun (WGS) entry which is preliminary data.</text>
</comment>
<dbReference type="AlphaFoldDB" id="A0A9D3SPP0"/>
<dbReference type="OrthoDB" id="9903688at2759"/>
<proteinExistence type="predicted"/>
<sequence>MGRDFTPEFCEEELNKIRPDADCSVSPSEPQSREDFLKYFCYLTLDPDTAHHNLILSEKNRVPGNNLRRGRKQPNEKVKVSGFILQPFTQEEDLNETLRTRADKEGRCKQWTLYITI</sequence>
<dbReference type="InterPro" id="IPR013320">
    <property type="entry name" value="ConA-like_dom_sf"/>
</dbReference>
<dbReference type="Pfam" id="PF13765">
    <property type="entry name" value="PRY"/>
    <property type="match status" value="1"/>
</dbReference>
<accession>A0A9D3SPP0</accession>
<gene>
    <name evidence="2" type="ORF">KOW79_005851</name>
</gene>